<dbReference type="Gene3D" id="2.60.40.10">
    <property type="entry name" value="Immunoglobulins"/>
    <property type="match status" value="1"/>
</dbReference>
<dbReference type="InterPro" id="IPR032711">
    <property type="entry name" value="SoxY"/>
</dbReference>
<dbReference type="InterPro" id="IPR013783">
    <property type="entry name" value="Ig-like_fold"/>
</dbReference>
<sequence>MRSVHVLLATVALTVFSVSSVIAMPSTRQMTEESLSFGRDIDFVENVKVDIAGAEASADISVRLPGTIVNGNVVPVFIDSSLNGVKAIDLYSNRHNDRIASFTLGKVTLPYVSTRFRVGKSGELYVVMRAGNKDYYAVGNLNVLKSGQENMRACDTDARFYTTVEDGVVTIKYMIMHCMNVGRYIKWMKLSHDGETIVESELSLGVSRNPFFSFKFMGNERGSYKLEWEDTAGDKGVKIYRK</sequence>
<dbReference type="InterPro" id="IPR038162">
    <property type="entry name" value="SoxY_sf"/>
</dbReference>
<accession>A0A369C8H2</accession>
<comment type="caution">
    <text evidence="3">The sequence shown here is derived from an EMBL/GenBank/DDBJ whole genome shotgun (WGS) entry which is preliminary data.</text>
</comment>
<gene>
    <name evidence="3" type="ORF">DFQ59_10521</name>
</gene>
<dbReference type="Pfam" id="PF08770">
    <property type="entry name" value="SoxZ"/>
    <property type="match status" value="1"/>
</dbReference>
<feature type="domain" description="Sulphur oxidation protein SoxZ" evidence="1">
    <location>
        <begin position="183"/>
        <end position="235"/>
    </location>
</feature>
<dbReference type="Pfam" id="PF13501">
    <property type="entry name" value="SoxY"/>
    <property type="match status" value="1"/>
</dbReference>
<reference evidence="3 4" key="1">
    <citation type="submission" date="2018-07" db="EMBL/GenBank/DDBJ databases">
        <title>Genomic Encyclopedia of Type Strains, Phase IV (KMG-IV): sequencing the most valuable type-strain genomes for metagenomic binning, comparative biology and taxonomic classification.</title>
        <authorList>
            <person name="Goeker M."/>
        </authorList>
    </citation>
    <scope>NUCLEOTIDE SEQUENCE [LARGE SCALE GENOMIC DNA]</scope>
    <source>
        <strain evidence="3 4">DSM 26407</strain>
    </source>
</reference>
<dbReference type="EMBL" id="QPJY01000005">
    <property type="protein sequence ID" value="RCX30189.1"/>
    <property type="molecule type" value="Genomic_DNA"/>
</dbReference>
<name>A0A369C8H2_9GAMM</name>
<protein>
    <submittedName>
        <fullName evidence="3">Putative secreted protein</fullName>
    </submittedName>
</protein>
<keyword evidence="4" id="KW-1185">Reference proteome</keyword>
<dbReference type="AlphaFoldDB" id="A0A369C8H2"/>
<dbReference type="SUPFAM" id="SSF81296">
    <property type="entry name" value="E set domains"/>
    <property type="match status" value="1"/>
</dbReference>
<dbReference type="RefSeq" id="WP_170142136.1">
    <property type="nucleotide sequence ID" value="NZ_QPJY01000005.1"/>
</dbReference>
<dbReference type="InterPro" id="IPR014880">
    <property type="entry name" value="SoxZ_dom"/>
</dbReference>
<dbReference type="Gene3D" id="2.60.40.2470">
    <property type="entry name" value="SoxY domain"/>
    <property type="match status" value="1"/>
</dbReference>
<dbReference type="InterPro" id="IPR014756">
    <property type="entry name" value="Ig_E-set"/>
</dbReference>
<evidence type="ECO:0000259" key="2">
    <source>
        <dbReference type="Pfam" id="PF13501"/>
    </source>
</evidence>
<dbReference type="Proteomes" id="UP000252707">
    <property type="component" value="Unassembled WGS sequence"/>
</dbReference>
<evidence type="ECO:0000313" key="3">
    <source>
        <dbReference type="EMBL" id="RCX30189.1"/>
    </source>
</evidence>
<evidence type="ECO:0000259" key="1">
    <source>
        <dbReference type="Pfam" id="PF08770"/>
    </source>
</evidence>
<feature type="domain" description="Ig-like SoxY" evidence="2">
    <location>
        <begin position="55"/>
        <end position="136"/>
    </location>
</feature>
<evidence type="ECO:0000313" key="4">
    <source>
        <dbReference type="Proteomes" id="UP000252707"/>
    </source>
</evidence>
<proteinExistence type="predicted"/>
<organism evidence="3 4">
    <name type="scientific">Thioalbus denitrificans</name>
    <dbReference type="NCBI Taxonomy" id="547122"/>
    <lineage>
        <taxon>Bacteria</taxon>
        <taxon>Pseudomonadati</taxon>
        <taxon>Pseudomonadota</taxon>
        <taxon>Gammaproteobacteria</taxon>
        <taxon>Chromatiales</taxon>
        <taxon>Ectothiorhodospiraceae</taxon>
        <taxon>Thioalbus</taxon>
    </lineage>
</organism>